<evidence type="ECO:0000256" key="1">
    <source>
        <dbReference type="SAM" id="Phobius"/>
    </source>
</evidence>
<keyword evidence="1" id="KW-0812">Transmembrane</keyword>
<evidence type="ECO:0000313" key="2">
    <source>
        <dbReference type="EMBL" id="EQD27715.1"/>
    </source>
</evidence>
<keyword evidence="1" id="KW-1133">Transmembrane helix</keyword>
<gene>
    <name evidence="2" type="ORF">B1A_21572</name>
</gene>
<name>T0ZD30_9ZZZZ</name>
<dbReference type="AlphaFoldDB" id="T0ZD30"/>
<reference evidence="2" key="2">
    <citation type="journal article" date="2014" name="ISME J.">
        <title>Microbial stratification in low pH oxic and suboxic macroscopic growths along an acid mine drainage.</title>
        <authorList>
            <person name="Mendez-Garcia C."/>
            <person name="Mesa V."/>
            <person name="Sprenger R.R."/>
            <person name="Richter M."/>
            <person name="Diez M.S."/>
            <person name="Solano J."/>
            <person name="Bargiela R."/>
            <person name="Golyshina O.V."/>
            <person name="Manteca A."/>
            <person name="Ramos J.L."/>
            <person name="Gallego J.R."/>
            <person name="Llorente I."/>
            <person name="Martins Dos Santos V.A."/>
            <person name="Jensen O.N."/>
            <person name="Pelaez A.I."/>
            <person name="Sanchez J."/>
            <person name="Ferrer M."/>
        </authorList>
    </citation>
    <scope>NUCLEOTIDE SEQUENCE</scope>
</reference>
<keyword evidence="1" id="KW-0472">Membrane</keyword>
<feature type="transmembrane region" description="Helical" evidence="1">
    <location>
        <begin position="21"/>
        <end position="41"/>
    </location>
</feature>
<reference evidence="2" key="1">
    <citation type="submission" date="2013-08" db="EMBL/GenBank/DDBJ databases">
        <authorList>
            <person name="Mendez C."/>
            <person name="Richter M."/>
            <person name="Ferrer M."/>
            <person name="Sanchez J."/>
        </authorList>
    </citation>
    <scope>NUCLEOTIDE SEQUENCE</scope>
</reference>
<organism evidence="2">
    <name type="scientific">mine drainage metagenome</name>
    <dbReference type="NCBI Taxonomy" id="410659"/>
    <lineage>
        <taxon>unclassified sequences</taxon>
        <taxon>metagenomes</taxon>
        <taxon>ecological metagenomes</taxon>
    </lineage>
</organism>
<sequence>MIRRLLAVWHARNLEFLRDRGSLLFTLVLPLSIILGIGFIFGGPSRPLFTVGVLGGPATLAHNRFAHTRYLRFLPVASRQAGLRAVRHDHIALLLAPGPPLRFWVNTHSPKGYIVEQLLRAADPGAVRLPVSGRQIRYVDWLFPGILAMNMMFSCCSESATWCCATGRAGFSSACTPRR</sequence>
<comment type="caution">
    <text evidence="2">The sequence shown here is derived from an EMBL/GenBank/DDBJ whole genome shotgun (WGS) entry which is preliminary data.</text>
</comment>
<proteinExistence type="predicted"/>
<protein>
    <submittedName>
        <fullName evidence="2">ABC-2 type transporter</fullName>
    </submittedName>
</protein>
<accession>T0ZD30</accession>
<dbReference type="EMBL" id="AUZX01015943">
    <property type="protein sequence ID" value="EQD27715.1"/>
    <property type="molecule type" value="Genomic_DNA"/>
</dbReference>